<comment type="caution">
    <text evidence="1">The sequence shown here is derived from an EMBL/GenBank/DDBJ whole genome shotgun (WGS) entry which is preliminary data.</text>
</comment>
<dbReference type="InterPro" id="IPR018680">
    <property type="entry name" value="DUF2164"/>
</dbReference>
<accession>A0A562QS15</accession>
<dbReference type="Proteomes" id="UP000315711">
    <property type="component" value="Unassembled WGS sequence"/>
</dbReference>
<sequence length="49" mass="5925">MHIHFTKEEKKLMMDDLQYYYEVERGEELGYIAAEQILDFMLEKLAPTI</sequence>
<dbReference type="EMBL" id="VLKZ01000002">
    <property type="protein sequence ID" value="TWI58980.1"/>
    <property type="molecule type" value="Genomic_DNA"/>
</dbReference>
<dbReference type="AlphaFoldDB" id="A0A562QS15"/>
<gene>
    <name evidence="1" type="ORF">IQ10_00690</name>
</gene>
<name>A0A562QS15_9BACI</name>
<organism evidence="1 2">
    <name type="scientific">Halalkalibacter nanhaiisediminis</name>
    <dbReference type="NCBI Taxonomy" id="688079"/>
    <lineage>
        <taxon>Bacteria</taxon>
        <taxon>Bacillati</taxon>
        <taxon>Bacillota</taxon>
        <taxon>Bacilli</taxon>
        <taxon>Bacillales</taxon>
        <taxon>Bacillaceae</taxon>
        <taxon>Halalkalibacter</taxon>
    </lineage>
</organism>
<protein>
    <submittedName>
        <fullName evidence="1">Uncharacterized protein DUF2164</fullName>
    </submittedName>
</protein>
<proteinExistence type="predicted"/>
<evidence type="ECO:0000313" key="2">
    <source>
        <dbReference type="Proteomes" id="UP000315711"/>
    </source>
</evidence>
<reference evidence="1 2" key="1">
    <citation type="journal article" date="2015" name="Stand. Genomic Sci.">
        <title>Genomic Encyclopedia of Bacterial and Archaeal Type Strains, Phase III: the genomes of soil and plant-associated and newly described type strains.</title>
        <authorList>
            <person name="Whitman W.B."/>
            <person name="Woyke T."/>
            <person name="Klenk H.P."/>
            <person name="Zhou Y."/>
            <person name="Lilburn T.G."/>
            <person name="Beck B.J."/>
            <person name="De Vos P."/>
            <person name="Vandamme P."/>
            <person name="Eisen J.A."/>
            <person name="Garrity G."/>
            <person name="Hugenholtz P."/>
            <person name="Kyrpides N.C."/>
        </authorList>
    </citation>
    <scope>NUCLEOTIDE SEQUENCE [LARGE SCALE GENOMIC DNA]</scope>
    <source>
        <strain evidence="1 2">CGMCC 1.10116</strain>
    </source>
</reference>
<dbReference type="Pfam" id="PF09932">
    <property type="entry name" value="DUF2164"/>
    <property type="match status" value="1"/>
</dbReference>
<evidence type="ECO:0000313" key="1">
    <source>
        <dbReference type="EMBL" id="TWI58980.1"/>
    </source>
</evidence>
<keyword evidence="2" id="KW-1185">Reference proteome</keyword>